<keyword evidence="1" id="KW-0812">Transmembrane</keyword>
<evidence type="ECO:0000313" key="2">
    <source>
        <dbReference type="EMBL" id="OLR65338.1"/>
    </source>
</evidence>
<gene>
    <name evidence="2" type="ORF">BIV18_07350</name>
</gene>
<accession>A0A1U7M153</accession>
<dbReference type="EMBL" id="MJIH01000001">
    <property type="protein sequence ID" value="OLR65338.1"/>
    <property type="molecule type" value="Genomic_DNA"/>
</dbReference>
<feature type="transmembrane region" description="Helical" evidence="1">
    <location>
        <begin position="184"/>
        <end position="202"/>
    </location>
</feature>
<dbReference type="Proteomes" id="UP000187166">
    <property type="component" value="Unassembled WGS sequence"/>
</dbReference>
<feature type="transmembrane region" description="Helical" evidence="1">
    <location>
        <begin position="36"/>
        <end position="57"/>
    </location>
</feature>
<keyword evidence="1" id="KW-0472">Membrane</keyword>
<comment type="caution">
    <text evidence="2">The sequence shown here is derived from an EMBL/GenBank/DDBJ whole genome shotgun (WGS) entry which is preliminary data.</text>
</comment>
<sequence>MKGLLLEIYYKNIKNIYIMNAFLILVWILINLFADIQMIVFAYFAVVIFANSLLLLLSQRKDYDLKLYKYEFMLPIKSKNIILSKYVSQVVIILFSILMLIILNYISIYLGKHYFDYGSSDLISLLNVLLGLILQLVSIFYLAMYFIDLEKGDLWMVLGLIGSIMLVSIEIFTLNRLGFSKSGGNIVLCIIYLVIFSMSFALNSKKMENLKLDI</sequence>
<feature type="transmembrane region" description="Helical" evidence="1">
    <location>
        <begin position="154"/>
        <end position="172"/>
    </location>
</feature>
<name>A0A1U7M153_9FIRM</name>
<dbReference type="Pfam" id="PF13346">
    <property type="entry name" value="ABC2_membrane_5"/>
    <property type="match status" value="1"/>
</dbReference>
<organism evidence="2 3">
    <name type="scientific">Peptoniphilus porci</name>
    <dbReference type="NCBI Taxonomy" id="2652280"/>
    <lineage>
        <taxon>Bacteria</taxon>
        <taxon>Bacillati</taxon>
        <taxon>Bacillota</taxon>
        <taxon>Tissierellia</taxon>
        <taxon>Tissierellales</taxon>
        <taxon>Peptoniphilaceae</taxon>
        <taxon>Peptoniphilus</taxon>
    </lineage>
</organism>
<feature type="transmembrane region" description="Helical" evidence="1">
    <location>
        <begin position="12"/>
        <end position="30"/>
    </location>
</feature>
<dbReference type="AlphaFoldDB" id="A0A1U7M153"/>
<reference evidence="2 3" key="1">
    <citation type="journal article" date="2016" name="Appl. Environ. Microbiol.">
        <title>Function and Phylogeny of Bacterial Butyryl Coenzyme A:Acetate Transferases and Their Diversity in the Proximal Colon of Swine.</title>
        <authorList>
            <person name="Trachsel J."/>
            <person name="Bayles D.O."/>
            <person name="Looft T."/>
            <person name="Levine U.Y."/>
            <person name="Allen H.K."/>
        </authorList>
    </citation>
    <scope>NUCLEOTIDE SEQUENCE [LARGE SCALE GENOMIC DNA]</scope>
    <source>
        <strain evidence="2 3">35-6-1</strain>
    </source>
</reference>
<feature type="transmembrane region" description="Helical" evidence="1">
    <location>
        <begin position="86"/>
        <end position="110"/>
    </location>
</feature>
<evidence type="ECO:0000313" key="3">
    <source>
        <dbReference type="Proteomes" id="UP000187166"/>
    </source>
</evidence>
<proteinExistence type="predicted"/>
<feature type="transmembrane region" description="Helical" evidence="1">
    <location>
        <begin position="122"/>
        <end position="147"/>
    </location>
</feature>
<keyword evidence="3" id="KW-1185">Reference proteome</keyword>
<dbReference type="InterPro" id="IPR025699">
    <property type="entry name" value="ABC2_memb-like"/>
</dbReference>
<keyword evidence="1" id="KW-1133">Transmembrane helix</keyword>
<evidence type="ECO:0000256" key="1">
    <source>
        <dbReference type="SAM" id="Phobius"/>
    </source>
</evidence>
<dbReference type="STRING" id="1465756.BIV18_07350"/>
<protein>
    <submittedName>
        <fullName evidence="2">Diguanylate cyclase</fullName>
    </submittedName>
</protein>